<sequence>MTSESSAGPGPPPRRPPDPGGDTSIASKAAKGKHRRETNAQHQGAKNKDAASTLGKPAAQGDTSCSADISPVEPVIPIPRLEGWDPEVTNRIKATMAKTWSPPLAHVLTGDMKRLFAVATAVYPLHDDAHLRTMTADEEQSFAAYMTGELDLPAPPTFLTCTATTLKRAGMLAYHQRHIEFTLVANVGSNLQNKPQRAAQALVLHRNDPGITEDPEVKKTAASPPTTAASNEENAEGEIEGGSEEHPLRRLADGEMEPPGGENAVEDMDVDEADRGARTSGHSDTELSIGNAAAVLAKESPAVSDDGEETSGECVDNLPDGQVTEGNSSSMHEVLTNWMEEYGGHHVKLTENGQSLYQAYYAATSNPNGDRLVMAEEDTRALNIIKRNVLNLLFTRLRYDIQLDLVQPHKELTRMYPAIVAPNTSTGATAKLYAHFAADRQVCTSTTIFSRARAPQIELRALAVFSREPIYVWTIGDNGATRLDQYTVHTYEMQNGDAHETGIEVELSQEAVRQLLRGCATAQVVPIMLTVQEGTSEFQGISLNKTFSVWNSQPGTSMRDRLDCVHSTLGFAQIYGVPFEYASLPDAARSEEQLILEDLGMDVYASGAHEHDVNDPTLPAPSKRTPVSGSNPVHIEVYSRILSEASPQLRPALDGRIASRLDRANAQAFKKWTEKKAVRVGVARRY</sequence>
<dbReference type="EMBL" id="QXFX01000335">
    <property type="protein sequence ID" value="KAE9119813.1"/>
    <property type="molecule type" value="Genomic_DNA"/>
</dbReference>
<feature type="region of interest" description="Disordered" evidence="1">
    <location>
        <begin position="610"/>
        <end position="629"/>
    </location>
</feature>
<feature type="compositionally biased region" description="Basic and acidic residues" evidence="1">
    <location>
        <begin position="243"/>
        <end position="253"/>
    </location>
</feature>
<feature type="compositionally biased region" description="Low complexity" evidence="1">
    <location>
        <begin position="220"/>
        <end position="232"/>
    </location>
</feature>
<feature type="region of interest" description="Disordered" evidence="1">
    <location>
        <begin position="207"/>
        <end position="267"/>
    </location>
</feature>
<comment type="caution">
    <text evidence="2">The sequence shown here is derived from an EMBL/GenBank/DDBJ whole genome shotgun (WGS) entry which is preliminary data.</text>
</comment>
<proteinExistence type="predicted"/>
<feature type="region of interest" description="Disordered" evidence="1">
    <location>
        <begin position="1"/>
        <end position="71"/>
    </location>
</feature>
<feature type="region of interest" description="Disordered" evidence="1">
    <location>
        <begin position="299"/>
        <end position="329"/>
    </location>
</feature>
<evidence type="ECO:0000313" key="3">
    <source>
        <dbReference type="Proteomes" id="UP000488956"/>
    </source>
</evidence>
<gene>
    <name evidence="2" type="ORF">PF010_g7721</name>
</gene>
<accession>A0A6G0LGW9</accession>
<feature type="compositionally biased region" description="Acidic residues" evidence="1">
    <location>
        <begin position="233"/>
        <end position="242"/>
    </location>
</feature>
<protein>
    <submittedName>
        <fullName evidence="2">Uncharacterized protein</fullName>
    </submittedName>
</protein>
<name>A0A6G0LGW9_9STRA</name>
<reference evidence="2 3" key="1">
    <citation type="submission" date="2018-09" db="EMBL/GenBank/DDBJ databases">
        <title>Genomic investigation of the strawberry pathogen Phytophthora fragariae indicates pathogenicity is determined by transcriptional variation in three key races.</title>
        <authorList>
            <person name="Adams T.M."/>
            <person name="Armitage A.D."/>
            <person name="Sobczyk M.K."/>
            <person name="Bates H.J."/>
            <person name="Dunwell J.M."/>
            <person name="Nellist C.F."/>
            <person name="Harrison R.J."/>
        </authorList>
    </citation>
    <scope>NUCLEOTIDE SEQUENCE [LARGE SCALE GENOMIC DNA]</scope>
    <source>
        <strain evidence="2 3">ONT-3</strain>
    </source>
</reference>
<evidence type="ECO:0000313" key="2">
    <source>
        <dbReference type="EMBL" id="KAE9119813.1"/>
    </source>
</evidence>
<organism evidence="2 3">
    <name type="scientific">Phytophthora fragariae</name>
    <dbReference type="NCBI Taxonomy" id="53985"/>
    <lineage>
        <taxon>Eukaryota</taxon>
        <taxon>Sar</taxon>
        <taxon>Stramenopiles</taxon>
        <taxon>Oomycota</taxon>
        <taxon>Peronosporomycetes</taxon>
        <taxon>Peronosporales</taxon>
        <taxon>Peronosporaceae</taxon>
        <taxon>Phytophthora</taxon>
    </lineage>
</organism>
<dbReference type="Proteomes" id="UP000488956">
    <property type="component" value="Unassembled WGS sequence"/>
</dbReference>
<dbReference type="AlphaFoldDB" id="A0A6G0LGW9"/>
<evidence type="ECO:0000256" key="1">
    <source>
        <dbReference type="SAM" id="MobiDB-lite"/>
    </source>
</evidence>